<reference evidence="3" key="1">
    <citation type="journal article" date="2022" name="Arch. Microbiol.">
        <title>Thiomicrorhabdus immobilis sp. nov., a mesophilic sulfur-oxidizing bacterium isolated from sediment of a brackish lake in northern Japan.</title>
        <authorList>
            <person name="Kojima H."/>
            <person name="Mochizuki J."/>
            <person name="Kanda M."/>
            <person name="Watanabe T."/>
            <person name="Fukui M."/>
        </authorList>
    </citation>
    <scope>NUCLEOTIDE SEQUENCE</scope>
    <source>
        <strain evidence="3">Am19</strain>
    </source>
</reference>
<feature type="signal peptide" evidence="1">
    <location>
        <begin position="1"/>
        <end position="25"/>
    </location>
</feature>
<organism evidence="3 4">
    <name type="scientific">Thiomicrorhabdus immobilis</name>
    <dbReference type="NCBI Taxonomy" id="2791037"/>
    <lineage>
        <taxon>Bacteria</taxon>
        <taxon>Pseudomonadati</taxon>
        <taxon>Pseudomonadota</taxon>
        <taxon>Gammaproteobacteria</taxon>
        <taxon>Thiotrichales</taxon>
        <taxon>Piscirickettsiaceae</taxon>
        <taxon>Thiomicrorhabdus</taxon>
    </lineage>
</organism>
<evidence type="ECO:0000259" key="2">
    <source>
        <dbReference type="Pfam" id="PF12146"/>
    </source>
</evidence>
<proteinExistence type="predicted"/>
<evidence type="ECO:0000256" key="1">
    <source>
        <dbReference type="SAM" id="SignalP"/>
    </source>
</evidence>
<protein>
    <recommendedName>
        <fullName evidence="2">Serine aminopeptidase S33 domain-containing protein</fullName>
    </recommendedName>
</protein>
<keyword evidence="4" id="KW-1185">Reference proteome</keyword>
<feature type="chain" id="PRO_5046334201" description="Serine aminopeptidase S33 domain-containing protein" evidence="1">
    <location>
        <begin position="26"/>
        <end position="300"/>
    </location>
</feature>
<dbReference type="InterPro" id="IPR022742">
    <property type="entry name" value="Hydrolase_4"/>
</dbReference>
<dbReference type="RefSeq" id="WP_237262012.1">
    <property type="nucleotide sequence ID" value="NZ_AP024202.1"/>
</dbReference>
<feature type="domain" description="Serine aminopeptidase S33" evidence="2">
    <location>
        <begin position="51"/>
        <end position="260"/>
    </location>
</feature>
<dbReference type="EMBL" id="AP024202">
    <property type="protein sequence ID" value="BCN92309.1"/>
    <property type="molecule type" value="Genomic_DNA"/>
</dbReference>
<evidence type="ECO:0000313" key="4">
    <source>
        <dbReference type="Proteomes" id="UP001054820"/>
    </source>
</evidence>
<dbReference type="Gene3D" id="3.40.50.1820">
    <property type="entry name" value="alpha/beta hydrolase"/>
    <property type="match status" value="1"/>
</dbReference>
<dbReference type="PANTHER" id="PTHR42886:SF29">
    <property type="entry name" value="PUMMELIG, ISOFORM A"/>
    <property type="match status" value="1"/>
</dbReference>
<dbReference type="Proteomes" id="UP001054820">
    <property type="component" value="Chromosome"/>
</dbReference>
<dbReference type="SUPFAM" id="SSF53474">
    <property type="entry name" value="alpha/beta-Hydrolases"/>
    <property type="match status" value="1"/>
</dbReference>
<dbReference type="InterPro" id="IPR029058">
    <property type="entry name" value="AB_hydrolase_fold"/>
</dbReference>
<keyword evidence="1" id="KW-0732">Signal</keyword>
<gene>
    <name evidence="3" type="ORF">THMIRHAM_00940</name>
</gene>
<name>A0ABM7MAF3_9GAMM</name>
<accession>A0ABM7MAF3</accession>
<dbReference type="PANTHER" id="PTHR42886">
    <property type="entry name" value="RE40534P-RELATED"/>
    <property type="match status" value="1"/>
</dbReference>
<dbReference type="Pfam" id="PF12146">
    <property type="entry name" value="Hydrolase_4"/>
    <property type="match status" value="1"/>
</dbReference>
<sequence length="300" mass="33580">MLRKLANQPLLITICMIFMSFSAQAKEVKQSFNGLTVNANVVLAEGKTLADEVVLLTHGTTTHNGRETYRSIQKLLADNGISSVAPNLSLDVNNRHGEIDCNIDQTHQHDDAMLEIGFWLDWLKSQGAKSVTLMGHSRGGNQTAWYSVEHDSDMIKNVVLIAPQTWSKQAEYADYEKKYHQELAPLFDKASALVKAGKGDTKMENINFIYCKDTNVSAEAFVSYYRDDNRMDTPTLLKKAVKPTLVIIGSADTVVADLAKKMENVHNDNVSTYVVEDSDHFFLDLFSEDLVENAVNFIRQ</sequence>
<evidence type="ECO:0000313" key="3">
    <source>
        <dbReference type="EMBL" id="BCN92309.1"/>
    </source>
</evidence>